<feature type="domain" description="PucR C-terminal helix-turn-helix" evidence="1">
    <location>
        <begin position="561"/>
        <end position="619"/>
    </location>
</feature>
<reference evidence="2 3" key="1">
    <citation type="submission" date="2023-07" db="EMBL/GenBank/DDBJ databases">
        <title>Comparative genomics of wheat-associated soil bacteria to identify genetic determinants of phenazine resistance.</title>
        <authorList>
            <person name="Mouncey N."/>
        </authorList>
    </citation>
    <scope>NUCLEOTIDE SEQUENCE [LARGE SCALE GENOMIC DNA]</scope>
    <source>
        <strain evidence="2 3">V2I4</strain>
    </source>
</reference>
<evidence type="ECO:0000313" key="2">
    <source>
        <dbReference type="EMBL" id="MDQ1031443.1"/>
    </source>
</evidence>
<evidence type="ECO:0000313" key="3">
    <source>
        <dbReference type="Proteomes" id="UP001230328"/>
    </source>
</evidence>
<dbReference type="Gene3D" id="1.10.10.2840">
    <property type="entry name" value="PucR C-terminal helix-turn-helix domain"/>
    <property type="match status" value="2"/>
</dbReference>
<keyword evidence="3" id="KW-1185">Reference proteome</keyword>
<organism evidence="2 3">
    <name type="scientific">Streptomyces umbrinus</name>
    <dbReference type="NCBI Taxonomy" id="67370"/>
    <lineage>
        <taxon>Bacteria</taxon>
        <taxon>Bacillati</taxon>
        <taxon>Actinomycetota</taxon>
        <taxon>Actinomycetes</taxon>
        <taxon>Kitasatosporales</taxon>
        <taxon>Streptomycetaceae</taxon>
        <taxon>Streptomyces</taxon>
        <taxon>Streptomyces phaeochromogenes group</taxon>
    </lineage>
</organism>
<dbReference type="Proteomes" id="UP001230328">
    <property type="component" value="Unassembled WGS sequence"/>
</dbReference>
<dbReference type="RefSeq" id="WP_307527590.1">
    <property type="nucleotide sequence ID" value="NZ_JAUSZI010000002.1"/>
</dbReference>
<sequence>MPTLGSLPADKPDLGLTFAWPQNPAGYHKTTVTGLATLSLTQLLEGRQCPLQVGTLVLVTGRTPFRLRGQIADALETLLRQMALQRCAAIVITGQSGAHQPFPQPLRDLSDELAIPLMTTTAAPERWLDLHEAIHNDLLARAEHRAAQLNMLIQQLPAQLADTKAMERIADWLAQTLDAQVMVSESERVLAASPATAAEHLAHAIIRQSVDGAGYDGPSAAHTHLISLAPATGADTVLAVARRTPFDEAERRLLRHGAKILGLVDQARREFRVTSEASHAARMAAAELLLAGEPAKARRVMATLTPGLLDPDTARAYILETTAALRDAVVRRCHAAVKGRALVVADPRHAGRVLIVNPVRPDRMVETSVAGDLVRVVAGLGQGISLGGSGIYSLSLVADAVDEALTAQRFATHQPDSVALSAQNTDLVSLLPEDESQQWAHSLLHPLMHKAEQWIPLREALPAALAYPYTVAARRLSLHRNTVTRRVARAADLLQLDLSKVTNRVAVGLALELVTQRDAPERSETLTPPVAPTLPSLLAAPPIAAWASILLRTARDDRRALLATAQSWLSHDTHIESTARALELSEVTVRSHLRAVEEHMSRDLASMAGLRDLLFALHIETGRPEITDSCAALRAA</sequence>
<accession>A0ABU0T6L4</accession>
<dbReference type="InterPro" id="IPR025736">
    <property type="entry name" value="PucR_C-HTH_dom"/>
</dbReference>
<gene>
    <name evidence="2" type="ORF">QF035_009025</name>
</gene>
<proteinExistence type="predicted"/>
<dbReference type="PANTHER" id="PTHR33744:SF1">
    <property type="entry name" value="DNA-BINDING TRANSCRIPTIONAL ACTIVATOR ADER"/>
    <property type="match status" value="1"/>
</dbReference>
<name>A0ABU0T6L4_9ACTN</name>
<dbReference type="EMBL" id="JAUSZI010000002">
    <property type="protein sequence ID" value="MDQ1031443.1"/>
    <property type="molecule type" value="Genomic_DNA"/>
</dbReference>
<protein>
    <recommendedName>
        <fullName evidence="1">PucR C-terminal helix-turn-helix domain-containing protein</fullName>
    </recommendedName>
</protein>
<dbReference type="InterPro" id="IPR042070">
    <property type="entry name" value="PucR_C-HTH_sf"/>
</dbReference>
<evidence type="ECO:0000259" key="1">
    <source>
        <dbReference type="Pfam" id="PF13556"/>
    </source>
</evidence>
<dbReference type="InterPro" id="IPR051448">
    <property type="entry name" value="CdaR-like_regulators"/>
</dbReference>
<dbReference type="Pfam" id="PF13556">
    <property type="entry name" value="HTH_30"/>
    <property type="match status" value="2"/>
</dbReference>
<comment type="caution">
    <text evidence="2">The sequence shown here is derived from an EMBL/GenBank/DDBJ whole genome shotgun (WGS) entry which is preliminary data.</text>
</comment>
<feature type="domain" description="PucR C-terminal helix-turn-helix" evidence="1">
    <location>
        <begin position="470"/>
        <end position="512"/>
    </location>
</feature>
<dbReference type="PANTHER" id="PTHR33744">
    <property type="entry name" value="CARBOHYDRATE DIACID REGULATOR"/>
    <property type="match status" value="1"/>
</dbReference>